<evidence type="ECO:0000256" key="1">
    <source>
        <dbReference type="SAM" id="MobiDB-lite"/>
    </source>
</evidence>
<proteinExistence type="predicted"/>
<gene>
    <name evidence="2" type="ORF">T190423A01A_70054</name>
</gene>
<dbReference type="PROSITE" id="PS51257">
    <property type="entry name" value="PROKAR_LIPOPROTEIN"/>
    <property type="match status" value="1"/>
</dbReference>
<protein>
    <recommendedName>
        <fullName evidence="4">Lipoprotein</fullName>
    </recommendedName>
</protein>
<accession>A0ABM9PFH2</accession>
<feature type="compositionally biased region" description="Low complexity" evidence="1">
    <location>
        <begin position="243"/>
        <end position="277"/>
    </location>
</feature>
<evidence type="ECO:0000313" key="2">
    <source>
        <dbReference type="EMBL" id="CAL2104361.1"/>
    </source>
</evidence>
<comment type="caution">
    <text evidence="2">The sequence shown here is derived from an EMBL/GenBank/DDBJ whole genome shotgun (WGS) entry which is preliminary data.</text>
</comment>
<sequence length="277" mass="31928">MRYINYLLLLTICLLISSCGAERKPKFVKSPIDNIITKYIDKSDYSVILADMDYKEDTDKYFHKYRILIEEKQPSLSIEQLKDSLAEPTDIKVIDTDWKEVSPITFEEYQNDLGMTILSKKNGKLDKNSSPAGVDNYVGNPKYGEWRTHSDGSSFWAFYGRYRLFSDLFFGPRYGYGYGYPRNDWNDYNRNYRNKKSYYGTSSKYGTTSSTNSKTSWASKPKTFKDRVNSKVTRSASDLRSRGYTSSKSYSKNSKTSRSGSRYSRSSSRSRSGGFGK</sequence>
<feature type="region of interest" description="Disordered" evidence="1">
    <location>
        <begin position="203"/>
        <end position="222"/>
    </location>
</feature>
<feature type="region of interest" description="Disordered" evidence="1">
    <location>
        <begin position="228"/>
        <end position="277"/>
    </location>
</feature>
<keyword evidence="3" id="KW-1185">Reference proteome</keyword>
<evidence type="ECO:0008006" key="4">
    <source>
        <dbReference type="Google" id="ProtNLM"/>
    </source>
</evidence>
<feature type="compositionally biased region" description="Low complexity" evidence="1">
    <location>
        <begin position="203"/>
        <end position="216"/>
    </location>
</feature>
<organism evidence="2 3">
    <name type="scientific">Tenacibaculum polynesiense</name>
    <dbReference type="NCBI Taxonomy" id="3137857"/>
    <lineage>
        <taxon>Bacteria</taxon>
        <taxon>Pseudomonadati</taxon>
        <taxon>Bacteroidota</taxon>
        <taxon>Flavobacteriia</taxon>
        <taxon>Flavobacteriales</taxon>
        <taxon>Flavobacteriaceae</taxon>
        <taxon>Tenacibaculum</taxon>
    </lineage>
</organism>
<evidence type="ECO:0000313" key="3">
    <source>
        <dbReference type="Proteomes" id="UP001497527"/>
    </source>
</evidence>
<name>A0ABM9PFH2_9FLAO</name>
<dbReference type="EMBL" id="CAXJIO010000016">
    <property type="protein sequence ID" value="CAL2104361.1"/>
    <property type="molecule type" value="Genomic_DNA"/>
</dbReference>
<reference evidence="2 3" key="1">
    <citation type="submission" date="2024-05" db="EMBL/GenBank/DDBJ databases">
        <authorList>
            <person name="Duchaud E."/>
        </authorList>
    </citation>
    <scope>NUCLEOTIDE SEQUENCE [LARGE SCALE GENOMIC DNA]</scope>
    <source>
        <strain evidence="2">Ena-SAMPLE-TAB-13-05-2024-13:56:06:370-140308</strain>
    </source>
</reference>
<dbReference type="Proteomes" id="UP001497527">
    <property type="component" value="Unassembled WGS sequence"/>
</dbReference>